<feature type="transmembrane region" description="Helical" evidence="4">
    <location>
        <begin position="52"/>
        <end position="72"/>
    </location>
</feature>
<dbReference type="Pfam" id="PF02518">
    <property type="entry name" value="HATPase_c"/>
    <property type="match status" value="1"/>
</dbReference>
<dbReference type="Gene3D" id="3.30.565.10">
    <property type="entry name" value="Histidine kinase-like ATPase, C-terminal domain"/>
    <property type="match status" value="1"/>
</dbReference>
<keyword evidence="3" id="KW-0902">Two-component regulatory system</keyword>
<evidence type="ECO:0000313" key="9">
    <source>
        <dbReference type="Proteomes" id="UP001601992"/>
    </source>
</evidence>
<keyword evidence="1" id="KW-0808">Transferase</keyword>
<evidence type="ECO:0000256" key="4">
    <source>
        <dbReference type="SAM" id="Phobius"/>
    </source>
</evidence>
<dbReference type="InterPro" id="IPR011712">
    <property type="entry name" value="Sig_transdc_His_kin_sub3_dim/P"/>
</dbReference>
<sequence>MAVGATREPQTPEGVGATAPLWRAAQAFRLVTALYAIGQEIASAPYYRHPGLSWVLIGLLVLWSIVSAALLSQWRISTSRRVRTTVVIGDHLVVIALMAATRLVADYAWFHGHQTVPTTLWAANAVISAAIASGPVGGVVSGVLISAVSIVVRAQWELDLWSDATAPMLVSVGLALGLAADTARRAHRQLQRAALLTAAARERERLAREVHDGVLQVLSYIKRRGNEIGGSTAELAQRAAEQEVALRVLLSEQSAPVPDVPDSPAAEQDLRPLLTAQASPDVSVSAPADPVPVAREAARELAAAVAAALSNTVLHAGPDAKAYVLLEDTGEEVIVSVRDDGPGIPDGRLAEAAAQGRMGVSRSIVGRITALGGTADLRTDDGAEWEFRLPRHRPTRKG</sequence>
<dbReference type="NCBIfam" id="NF047322">
    <property type="entry name" value="HK_morpho_MacS"/>
    <property type="match status" value="1"/>
</dbReference>
<dbReference type="Pfam" id="PF19354">
    <property type="entry name" value="DUF5931"/>
    <property type="match status" value="1"/>
</dbReference>
<feature type="domain" description="Signal transduction histidine kinase subgroup 3 dimerisation and phosphoacceptor" evidence="6">
    <location>
        <begin position="202"/>
        <end position="243"/>
    </location>
</feature>
<keyword evidence="2 8" id="KW-0418">Kinase</keyword>
<organism evidence="8 9">
    <name type="scientific">Nocardia jiangxiensis</name>
    <dbReference type="NCBI Taxonomy" id="282685"/>
    <lineage>
        <taxon>Bacteria</taxon>
        <taxon>Bacillati</taxon>
        <taxon>Actinomycetota</taxon>
        <taxon>Actinomycetes</taxon>
        <taxon>Mycobacteriales</taxon>
        <taxon>Nocardiaceae</taxon>
        <taxon>Nocardia</taxon>
    </lineage>
</organism>
<feature type="domain" description="DUF5931" evidence="7">
    <location>
        <begin position="18"/>
        <end position="190"/>
    </location>
</feature>
<dbReference type="InterPro" id="IPR036890">
    <property type="entry name" value="HATPase_C_sf"/>
</dbReference>
<evidence type="ECO:0000259" key="7">
    <source>
        <dbReference type="Pfam" id="PF19354"/>
    </source>
</evidence>
<accession>A0ABW6S031</accession>
<name>A0ABW6S031_9NOCA</name>
<evidence type="ECO:0000313" key="8">
    <source>
        <dbReference type="EMBL" id="MFF3568549.1"/>
    </source>
</evidence>
<gene>
    <name evidence="8" type="primary">macS</name>
    <name evidence="8" type="ORF">ACFYXQ_12320</name>
</gene>
<dbReference type="EMBL" id="JBIAQY010000003">
    <property type="protein sequence ID" value="MFF3568549.1"/>
    <property type="molecule type" value="Genomic_DNA"/>
</dbReference>
<keyword evidence="4" id="KW-0472">Membrane</keyword>
<feature type="transmembrane region" description="Helical" evidence="4">
    <location>
        <begin position="160"/>
        <end position="180"/>
    </location>
</feature>
<comment type="caution">
    <text evidence="8">The sequence shown here is derived from an EMBL/GenBank/DDBJ whole genome shotgun (WGS) entry which is preliminary data.</text>
</comment>
<keyword evidence="4" id="KW-1133">Transmembrane helix</keyword>
<keyword evidence="4" id="KW-0812">Transmembrane</keyword>
<evidence type="ECO:0000256" key="3">
    <source>
        <dbReference type="ARBA" id="ARBA00023012"/>
    </source>
</evidence>
<dbReference type="Pfam" id="PF07730">
    <property type="entry name" value="HisKA_3"/>
    <property type="match status" value="1"/>
</dbReference>
<dbReference type="InterPro" id="IPR050482">
    <property type="entry name" value="Sensor_HK_TwoCompSys"/>
</dbReference>
<feature type="transmembrane region" description="Helical" evidence="4">
    <location>
        <begin position="125"/>
        <end position="148"/>
    </location>
</feature>
<protein>
    <submittedName>
        <fullName evidence="8">MacS family sensor histidine kinase</fullName>
    </submittedName>
</protein>
<evidence type="ECO:0000259" key="5">
    <source>
        <dbReference type="Pfam" id="PF02518"/>
    </source>
</evidence>
<dbReference type="PANTHER" id="PTHR24421">
    <property type="entry name" value="NITRATE/NITRITE SENSOR PROTEIN NARX-RELATED"/>
    <property type="match status" value="1"/>
</dbReference>
<evidence type="ECO:0000256" key="2">
    <source>
        <dbReference type="ARBA" id="ARBA00022777"/>
    </source>
</evidence>
<dbReference type="RefSeq" id="WP_051193984.1">
    <property type="nucleotide sequence ID" value="NZ_JBIAQY010000003.1"/>
</dbReference>
<dbReference type="InterPro" id="IPR003594">
    <property type="entry name" value="HATPase_dom"/>
</dbReference>
<reference evidence="8 9" key="1">
    <citation type="submission" date="2024-10" db="EMBL/GenBank/DDBJ databases">
        <title>The Natural Products Discovery Center: Release of the First 8490 Sequenced Strains for Exploring Actinobacteria Biosynthetic Diversity.</title>
        <authorList>
            <person name="Kalkreuter E."/>
            <person name="Kautsar S.A."/>
            <person name="Yang D."/>
            <person name="Bader C.D."/>
            <person name="Teijaro C.N."/>
            <person name="Fluegel L."/>
            <person name="Davis C.M."/>
            <person name="Simpson J.R."/>
            <person name="Lauterbach L."/>
            <person name="Steele A.D."/>
            <person name="Gui C."/>
            <person name="Meng S."/>
            <person name="Li G."/>
            <person name="Viehrig K."/>
            <person name="Ye F."/>
            <person name="Su P."/>
            <person name="Kiefer A.F."/>
            <person name="Nichols A."/>
            <person name="Cepeda A.J."/>
            <person name="Yan W."/>
            <person name="Fan B."/>
            <person name="Jiang Y."/>
            <person name="Adhikari A."/>
            <person name="Zheng C.-J."/>
            <person name="Schuster L."/>
            <person name="Cowan T.M."/>
            <person name="Smanski M.J."/>
            <person name="Chevrette M.G."/>
            <person name="De Carvalho L.P.S."/>
            <person name="Shen B."/>
        </authorList>
    </citation>
    <scope>NUCLEOTIDE SEQUENCE [LARGE SCALE GENOMIC DNA]</scope>
    <source>
        <strain evidence="8 9">NPDC002593</strain>
    </source>
</reference>
<evidence type="ECO:0000259" key="6">
    <source>
        <dbReference type="Pfam" id="PF07730"/>
    </source>
</evidence>
<dbReference type="PANTHER" id="PTHR24421:SF61">
    <property type="entry name" value="OXYGEN SENSOR HISTIDINE KINASE NREB"/>
    <property type="match status" value="1"/>
</dbReference>
<evidence type="ECO:0000256" key="1">
    <source>
        <dbReference type="ARBA" id="ARBA00022679"/>
    </source>
</evidence>
<dbReference type="GO" id="GO:0016301">
    <property type="term" value="F:kinase activity"/>
    <property type="evidence" value="ECO:0007669"/>
    <property type="project" value="UniProtKB-KW"/>
</dbReference>
<keyword evidence="9" id="KW-1185">Reference proteome</keyword>
<dbReference type="InterPro" id="IPR045975">
    <property type="entry name" value="DUF5931"/>
</dbReference>
<feature type="domain" description="Histidine kinase/HSP90-like ATPase" evidence="5">
    <location>
        <begin position="299"/>
        <end position="391"/>
    </location>
</feature>
<dbReference type="Gene3D" id="1.20.5.1930">
    <property type="match status" value="1"/>
</dbReference>
<dbReference type="SUPFAM" id="SSF55874">
    <property type="entry name" value="ATPase domain of HSP90 chaperone/DNA topoisomerase II/histidine kinase"/>
    <property type="match status" value="1"/>
</dbReference>
<feature type="transmembrane region" description="Helical" evidence="4">
    <location>
        <begin position="84"/>
        <end position="105"/>
    </location>
</feature>
<dbReference type="Proteomes" id="UP001601992">
    <property type="component" value="Unassembled WGS sequence"/>
</dbReference>
<proteinExistence type="predicted"/>